<evidence type="ECO:0000256" key="1">
    <source>
        <dbReference type="ARBA" id="ARBA00022553"/>
    </source>
</evidence>
<dbReference type="RefSeq" id="WP_086501843.1">
    <property type="nucleotide sequence ID" value="NZ_MSSV01000011.1"/>
</dbReference>
<dbReference type="OrthoDB" id="9789181at2"/>
<dbReference type="Proteomes" id="UP000249115">
    <property type="component" value="Unassembled WGS sequence"/>
</dbReference>
<protein>
    <submittedName>
        <fullName evidence="4 5">Response regulator</fullName>
    </submittedName>
</protein>
<dbReference type="Proteomes" id="UP000321927">
    <property type="component" value="Unassembled WGS sequence"/>
</dbReference>
<accession>A0A2W7R4Q3</accession>
<dbReference type="PANTHER" id="PTHR44591:SF3">
    <property type="entry name" value="RESPONSE REGULATORY DOMAIN-CONTAINING PROTEIN"/>
    <property type="match status" value="1"/>
</dbReference>
<keyword evidence="7" id="KW-1185">Reference proteome</keyword>
<evidence type="ECO:0000259" key="3">
    <source>
        <dbReference type="PROSITE" id="PS50110"/>
    </source>
</evidence>
<dbReference type="AlphaFoldDB" id="A0A2W7R4Q3"/>
<gene>
    <name evidence="5" type="ORF">ESW18_00350</name>
    <name evidence="4" type="ORF">LV84_02602</name>
</gene>
<keyword evidence="1 2" id="KW-0597">Phosphoprotein</keyword>
<dbReference type="Pfam" id="PF00072">
    <property type="entry name" value="Response_reg"/>
    <property type="match status" value="1"/>
</dbReference>
<evidence type="ECO:0000313" key="6">
    <source>
        <dbReference type="Proteomes" id="UP000249115"/>
    </source>
</evidence>
<reference evidence="5 7" key="2">
    <citation type="submission" date="2019-08" db="EMBL/GenBank/DDBJ databases">
        <title>Genome of Algoriphagus ratkowskyi IC026.</title>
        <authorList>
            <person name="Bowman J.P."/>
        </authorList>
    </citation>
    <scope>NUCLEOTIDE SEQUENCE [LARGE SCALE GENOMIC DNA]</scope>
    <source>
        <strain evidence="5 7">IC026</strain>
    </source>
</reference>
<dbReference type="EMBL" id="VORV01000001">
    <property type="protein sequence ID" value="TXD79618.1"/>
    <property type="molecule type" value="Genomic_DNA"/>
</dbReference>
<reference evidence="4 6" key="1">
    <citation type="submission" date="2018-06" db="EMBL/GenBank/DDBJ databases">
        <title>Genomic Encyclopedia of Archaeal and Bacterial Type Strains, Phase II (KMG-II): from individual species to whole genera.</title>
        <authorList>
            <person name="Goeker M."/>
        </authorList>
    </citation>
    <scope>NUCLEOTIDE SEQUENCE [LARGE SCALE GENOMIC DNA]</scope>
    <source>
        <strain evidence="4 6">DSM 22686</strain>
    </source>
</reference>
<evidence type="ECO:0000313" key="5">
    <source>
        <dbReference type="EMBL" id="TXD79618.1"/>
    </source>
</evidence>
<dbReference type="GO" id="GO:0000160">
    <property type="term" value="P:phosphorelay signal transduction system"/>
    <property type="evidence" value="ECO:0007669"/>
    <property type="project" value="InterPro"/>
</dbReference>
<dbReference type="CDD" id="cd00156">
    <property type="entry name" value="REC"/>
    <property type="match status" value="1"/>
</dbReference>
<dbReference type="InterPro" id="IPR001789">
    <property type="entry name" value="Sig_transdc_resp-reg_receiver"/>
</dbReference>
<proteinExistence type="predicted"/>
<evidence type="ECO:0000313" key="7">
    <source>
        <dbReference type="Proteomes" id="UP000321927"/>
    </source>
</evidence>
<dbReference type="PANTHER" id="PTHR44591">
    <property type="entry name" value="STRESS RESPONSE REGULATOR PROTEIN 1"/>
    <property type="match status" value="1"/>
</dbReference>
<sequence length="139" mass="15773">MNTQRVTRADNRVMKKKLILVIDDEPEIRSLLSRFLERKGFSVIAAGTLEEGRRLFNNFKPELVFLDVNLPDGNGLNELKHINAGDFPSKVIMMSAFDHNEVKNEAIQYGALDFLSKPFNIARLDQVVQAQLSNINKSN</sequence>
<feature type="modified residue" description="4-aspartylphosphate" evidence="2">
    <location>
        <position position="67"/>
    </location>
</feature>
<dbReference type="SMART" id="SM00448">
    <property type="entry name" value="REC"/>
    <property type="match status" value="1"/>
</dbReference>
<comment type="caution">
    <text evidence="4">The sequence shown here is derived from an EMBL/GenBank/DDBJ whole genome shotgun (WGS) entry which is preliminary data.</text>
</comment>
<dbReference type="PROSITE" id="PS50110">
    <property type="entry name" value="RESPONSE_REGULATORY"/>
    <property type="match status" value="1"/>
</dbReference>
<dbReference type="EMBL" id="QKZU01000009">
    <property type="protein sequence ID" value="PZX55464.1"/>
    <property type="molecule type" value="Genomic_DNA"/>
</dbReference>
<dbReference type="InterPro" id="IPR011006">
    <property type="entry name" value="CheY-like_superfamily"/>
</dbReference>
<dbReference type="InterPro" id="IPR050595">
    <property type="entry name" value="Bact_response_regulator"/>
</dbReference>
<feature type="domain" description="Response regulatory" evidence="3">
    <location>
        <begin position="18"/>
        <end position="132"/>
    </location>
</feature>
<dbReference type="Gene3D" id="3.40.50.2300">
    <property type="match status" value="1"/>
</dbReference>
<evidence type="ECO:0000313" key="4">
    <source>
        <dbReference type="EMBL" id="PZX55464.1"/>
    </source>
</evidence>
<organism evidence="4 6">
    <name type="scientific">Algoriphagus ratkowskyi</name>
    <dbReference type="NCBI Taxonomy" id="57028"/>
    <lineage>
        <taxon>Bacteria</taxon>
        <taxon>Pseudomonadati</taxon>
        <taxon>Bacteroidota</taxon>
        <taxon>Cytophagia</taxon>
        <taxon>Cytophagales</taxon>
        <taxon>Cyclobacteriaceae</taxon>
        <taxon>Algoriphagus</taxon>
    </lineage>
</organism>
<name>A0A2W7R4Q3_9BACT</name>
<dbReference type="SUPFAM" id="SSF52172">
    <property type="entry name" value="CheY-like"/>
    <property type="match status" value="1"/>
</dbReference>
<evidence type="ECO:0000256" key="2">
    <source>
        <dbReference type="PROSITE-ProRule" id="PRU00169"/>
    </source>
</evidence>